<dbReference type="EMBL" id="CABDUW010005145">
    <property type="protein sequence ID" value="VTJ90826.1"/>
    <property type="molecule type" value="Genomic_DNA"/>
</dbReference>
<comment type="caution">
    <text evidence="6">The sequence shown here is derived from an EMBL/GenBank/DDBJ whole genome shotgun (WGS) entry which is preliminary data.</text>
</comment>
<evidence type="ECO:0000256" key="5">
    <source>
        <dbReference type="ARBA" id="ARBA00023136"/>
    </source>
</evidence>
<evidence type="ECO:0008006" key="8">
    <source>
        <dbReference type="Google" id="ProtNLM"/>
    </source>
</evidence>
<evidence type="ECO:0000256" key="2">
    <source>
        <dbReference type="ARBA" id="ARBA00006375"/>
    </source>
</evidence>
<keyword evidence="3" id="KW-0812">Transmembrane</keyword>
<evidence type="ECO:0000313" key="6">
    <source>
        <dbReference type="EMBL" id="VTJ90826.1"/>
    </source>
</evidence>
<dbReference type="InterPro" id="IPR018108">
    <property type="entry name" value="MCP_transmembrane"/>
</dbReference>
<keyword evidence="5" id="KW-0472">Membrane</keyword>
<protein>
    <recommendedName>
        <fullName evidence="8">ADP/ATP translocase</fullName>
    </recommendedName>
</protein>
<gene>
    <name evidence="6" type="ORF">MONAX_5E032683</name>
</gene>
<feature type="non-terminal residue" evidence="6">
    <location>
        <position position="1"/>
    </location>
</feature>
<keyword evidence="7" id="KW-1185">Reference proteome</keyword>
<comment type="subcellular location">
    <subcellularLocation>
        <location evidence="1">Membrane</location>
        <topology evidence="1">Multi-pass membrane protein</topology>
    </subcellularLocation>
</comment>
<dbReference type="Proteomes" id="UP000335636">
    <property type="component" value="Unassembled WGS sequence"/>
</dbReference>
<dbReference type="InterPro" id="IPR023395">
    <property type="entry name" value="MCP_dom_sf"/>
</dbReference>
<reference evidence="6" key="1">
    <citation type="submission" date="2019-04" db="EMBL/GenBank/DDBJ databases">
        <authorList>
            <person name="Alioto T."/>
            <person name="Alioto T."/>
        </authorList>
    </citation>
    <scope>NUCLEOTIDE SEQUENCE [LARGE SCALE GENOMIC DNA]</scope>
</reference>
<dbReference type="AlphaFoldDB" id="A0A5E4D9U7"/>
<comment type="similarity">
    <text evidence="2">Belongs to the mitochondrial carrier (TC 2.A.29) family.</text>
</comment>
<organism evidence="6 7">
    <name type="scientific">Marmota monax</name>
    <name type="common">Woodchuck</name>
    <dbReference type="NCBI Taxonomy" id="9995"/>
    <lineage>
        <taxon>Eukaryota</taxon>
        <taxon>Metazoa</taxon>
        <taxon>Chordata</taxon>
        <taxon>Craniata</taxon>
        <taxon>Vertebrata</taxon>
        <taxon>Euteleostomi</taxon>
        <taxon>Mammalia</taxon>
        <taxon>Eutheria</taxon>
        <taxon>Euarchontoglires</taxon>
        <taxon>Glires</taxon>
        <taxon>Rodentia</taxon>
        <taxon>Sciuromorpha</taxon>
        <taxon>Sciuridae</taxon>
        <taxon>Xerinae</taxon>
        <taxon>Marmotini</taxon>
        <taxon>Marmota</taxon>
    </lineage>
</organism>
<keyword evidence="4" id="KW-0677">Repeat</keyword>
<accession>A0A5E4D9U7</accession>
<dbReference type="Pfam" id="PF00153">
    <property type="entry name" value="Mito_carr"/>
    <property type="match status" value="1"/>
</dbReference>
<dbReference type="PANTHER" id="PTHR24089">
    <property type="entry name" value="SOLUTE CARRIER FAMILY 25"/>
    <property type="match status" value="1"/>
</dbReference>
<evidence type="ECO:0000256" key="1">
    <source>
        <dbReference type="ARBA" id="ARBA00004141"/>
    </source>
</evidence>
<evidence type="ECO:0000256" key="4">
    <source>
        <dbReference type="ARBA" id="ARBA00022737"/>
    </source>
</evidence>
<feature type="non-terminal residue" evidence="6">
    <location>
        <position position="51"/>
    </location>
</feature>
<name>A0A5E4D9U7_MARMO</name>
<dbReference type="GO" id="GO:0016020">
    <property type="term" value="C:membrane"/>
    <property type="evidence" value="ECO:0007669"/>
    <property type="project" value="UniProtKB-SubCell"/>
</dbReference>
<dbReference type="Gene3D" id="1.50.40.10">
    <property type="entry name" value="Mitochondrial carrier domain"/>
    <property type="match status" value="1"/>
</dbReference>
<sequence length="51" mass="5795">VHSLKTRRMKLMSVFEQMVNEGGIFSLWRGNGTNIIKIAPEMALKIGAYEQ</sequence>
<dbReference type="SUPFAM" id="SSF103506">
    <property type="entry name" value="Mitochondrial carrier"/>
    <property type="match status" value="1"/>
</dbReference>
<evidence type="ECO:0000313" key="7">
    <source>
        <dbReference type="Proteomes" id="UP000335636"/>
    </source>
</evidence>
<proteinExistence type="inferred from homology"/>
<evidence type="ECO:0000256" key="3">
    <source>
        <dbReference type="ARBA" id="ARBA00022692"/>
    </source>
</evidence>